<proteinExistence type="predicted"/>
<dbReference type="AlphaFoldDB" id="W9SFN7"/>
<reference evidence="3" key="1">
    <citation type="submission" date="2013-01" db="EMBL/GenBank/DDBJ databases">
        <title>Draft Genome Sequence of a Mulberry Tree, Morus notabilis C.K. Schneid.</title>
        <authorList>
            <person name="He N."/>
            <person name="Zhao S."/>
        </authorList>
    </citation>
    <scope>NUCLEOTIDE SEQUENCE</scope>
</reference>
<dbReference type="EMBL" id="KE645998">
    <property type="protein sequence ID" value="EXC66202.1"/>
    <property type="molecule type" value="Genomic_DNA"/>
</dbReference>
<sequence>MAKKKPNTRVFGLSVCFTARFMILTWIMFSAMAQNNSTTEVNVGVILNLDTGVGKVGLSCLKMALSDFYNSRSFYNTRLVLHVRDSNKDVVKAASAGIPLSLRV</sequence>
<keyword evidence="1" id="KW-0812">Transmembrane</keyword>
<protein>
    <submittedName>
        <fullName evidence="2">Uncharacterized protein</fullName>
    </submittedName>
</protein>
<evidence type="ECO:0000313" key="2">
    <source>
        <dbReference type="EMBL" id="EXC66202.1"/>
    </source>
</evidence>
<dbReference type="PANTHER" id="PTHR34836:SF1">
    <property type="entry name" value="OS09G0428600 PROTEIN"/>
    <property type="match status" value="1"/>
</dbReference>
<gene>
    <name evidence="2" type="ORF">L484_000102</name>
</gene>
<evidence type="ECO:0000313" key="3">
    <source>
        <dbReference type="Proteomes" id="UP000030645"/>
    </source>
</evidence>
<dbReference type="eggNOG" id="KOG1052">
    <property type="taxonomic scope" value="Eukaryota"/>
</dbReference>
<dbReference type="InterPro" id="IPR015683">
    <property type="entry name" value="Ionotropic_Glu_rcpt"/>
</dbReference>
<accession>W9SFN7</accession>
<dbReference type="Proteomes" id="UP000030645">
    <property type="component" value="Unassembled WGS sequence"/>
</dbReference>
<evidence type="ECO:0000256" key="1">
    <source>
        <dbReference type="SAM" id="Phobius"/>
    </source>
</evidence>
<organism evidence="2 3">
    <name type="scientific">Morus notabilis</name>
    <dbReference type="NCBI Taxonomy" id="981085"/>
    <lineage>
        <taxon>Eukaryota</taxon>
        <taxon>Viridiplantae</taxon>
        <taxon>Streptophyta</taxon>
        <taxon>Embryophyta</taxon>
        <taxon>Tracheophyta</taxon>
        <taxon>Spermatophyta</taxon>
        <taxon>Magnoliopsida</taxon>
        <taxon>eudicotyledons</taxon>
        <taxon>Gunneridae</taxon>
        <taxon>Pentapetalae</taxon>
        <taxon>rosids</taxon>
        <taxon>fabids</taxon>
        <taxon>Rosales</taxon>
        <taxon>Moraceae</taxon>
        <taxon>Moreae</taxon>
        <taxon>Morus</taxon>
    </lineage>
</organism>
<keyword evidence="1" id="KW-1133">Transmembrane helix</keyword>
<keyword evidence="3" id="KW-1185">Reference proteome</keyword>
<name>W9SFN7_9ROSA</name>
<feature type="transmembrane region" description="Helical" evidence="1">
    <location>
        <begin position="12"/>
        <end position="33"/>
    </location>
</feature>
<keyword evidence="1" id="KW-0472">Membrane</keyword>
<dbReference type="STRING" id="981085.W9SFN7"/>
<dbReference type="PANTHER" id="PTHR34836">
    <property type="entry name" value="OS06G0188250 PROTEIN"/>
    <property type="match status" value="1"/>
</dbReference>